<proteinExistence type="predicted"/>
<sequence length="76" mass="8815">MSKTKFIFSLLLSVIASQFIFGFLDSLGLYFSLANVWHFIFGEPTAFSVTIVTLITIVLCYFPIRFLYKRNVESKY</sequence>
<feature type="transmembrane region" description="Helical" evidence="1">
    <location>
        <begin position="46"/>
        <end position="68"/>
    </location>
</feature>
<dbReference type="RefSeq" id="WP_382354183.1">
    <property type="nucleotide sequence ID" value="NZ_JBHSMC010000025.1"/>
</dbReference>
<name>A0ABW0LP67_9BACI</name>
<comment type="caution">
    <text evidence="2">The sequence shown here is derived from an EMBL/GenBank/DDBJ whole genome shotgun (WGS) entry which is preliminary data.</text>
</comment>
<evidence type="ECO:0000256" key="1">
    <source>
        <dbReference type="SAM" id="Phobius"/>
    </source>
</evidence>
<keyword evidence="1" id="KW-0472">Membrane</keyword>
<accession>A0ABW0LP67</accession>
<keyword evidence="1" id="KW-0812">Transmembrane</keyword>
<reference evidence="3" key="1">
    <citation type="journal article" date="2019" name="Int. J. Syst. Evol. Microbiol.">
        <title>The Global Catalogue of Microorganisms (GCM) 10K type strain sequencing project: providing services to taxonomists for standard genome sequencing and annotation.</title>
        <authorList>
            <consortium name="The Broad Institute Genomics Platform"/>
            <consortium name="The Broad Institute Genome Sequencing Center for Infectious Disease"/>
            <person name="Wu L."/>
            <person name="Ma J."/>
        </authorList>
    </citation>
    <scope>NUCLEOTIDE SEQUENCE [LARGE SCALE GENOMIC DNA]</scope>
    <source>
        <strain evidence="3">CGMCC 1.12237</strain>
    </source>
</reference>
<dbReference type="EMBL" id="JBHSMC010000025">
    <property type="protein sequence ID" value="MFC5466321.1"/>
    <property type="molecule type" value="Genomic_DNA"/>
</dbReference>
<gene>
    <name evidence="2" type="ORF">ACFPM4_16500</name>
</gene>
<evidence type="ECO:0000313" key="2">
    <source>
        <dbReference type="EMBL" id="MFC5466321.1"/>
    </source>
</evidence>
<keyword evidence="1" id="KW-1133">Transmembrane helix</keyword>
<evidence type="ECO:0000313" key="3">
    <source>
        <dbReference type="Proteomes" id="UP001596147"/>
    </source>
</evidence>
<protein>
    <submittedName>
        <fullName evidence="2">Uncharacterized protein</fullName>
    </submittedName>
</protein>
<dbReference type="Proteomes" id="UP001596147">
    <property type="component" value="Unassembled WGS sequence"/>
</dbReference>
<keyword evidence="3" id="KW-1185">Reference proteome</keyword>
<organism evidence="2 3">
    <name type="scientific">Lederbergia graminis</name>
    <dbReference type="NCBI Taxonomy" id="735518"/>
    <lineage>
        <taxon>Bacteria</taxon>
        <taxon>Bacillati</taxon>
        <taxon>Bacillota</taxon>
        <taxon>Bacilli</taxon>
        <taxon>Bacillales</taxon>
        <taxon>Bacillaceae</taxon>
        <taxon>Lederbergia</taxon>
    </lineage>
</organism>